<name>A0A1C6VQB5_9ACTN</name>
<dbReference type="STRING" id="47855.GA0070606_4801"/>
<dbReference type="AlphaFoldDB" id="A0A1C6VQB5"/>
<gene>
    <name evidence="1" type="ORF">GA0070606_4801</name>
</gene>
<sequence>MSPGHGAAPPGHGAAPPGPVRTVVVELLSPVAAPVGRIVAVRERVEASLPFRWDLATPDQLGSMLAGTAEPNLWFVDDLVECAGRTLARSGNGDLLFVGRSLDSMFDLLSGALAGVSTEQRLARLPFSFARRPIEAGGQRWRLPALTAGQRAAARRVLTELGVTPQALARRNRPVVFVDVVWEGSTFTELFNLLDEWVIEAREPWDVVRRKLRFVGVTRRLKTSPKTWRWQQHAGWARRLPARAVVNVSLDRTVWSYLGDHQTKLTRSFRPDRWHLPDDGPNREDETRQALAEAVALVGYGRSPLGRRGLAKAIAGEPALAEPWLRSLARQLNGPA</sequence>
<reference evidence="2" key="1">
    <citation type="submission" date="2016-06" db="EMBL/GenBank/DDBJ databases">
        <authorList>
            <person name="Varghese N."/>
            <person name="Submissions Spin"/>
        </authorList>
    </citation>
    <scope>NUCLEOTIDE SEQUENCE [LARGE SCALE GENOMIC DNA]</scope>
    <source>
        <strain evidence="2">DSM 43903</strain>
    </source>
</reference>
<dbReference type="Proteomes" id="UP000199001">
    <property type="component" value="Unassembled WGS sequence"/>
</dbReference>
<proteinExistence type="predicted"/>
<accession>A0A1C6VQB5</accession>
<evidence type="ECO:0000313" key="1">
    <source>
        <dbReference type="EMBL" id="SCL68493.1"/>
    </source>
</evidence>
<evidence type="ECO:0000313" key="2">
    <source>
        <dbReference type="Proteomes" id="UP000199001"/>
    </source>
</evidence>
<keyword evidence="2" id="KW-1185">Reference proteome</keyword>
<organism evidence="1 2">
    <name type="scientific">Micromonospora citrea</name>
    <dbReference type="NCBI Taxonomy" id="47855"/>
    <lineage>
        <taxon>Bacteria</taxon>
        <taxon>Bacillati</taxon>
        <taxon>Actinomycetota</taxon>
        <taxon>Actinomycetes</taxon>
        <taxon>Micromonosporales</taxon>
        <taxon>Micromonosporaceae</taxon>
        <taxon>Micromonospora</taxon>
    </lineage>
</organism>
<dbReference type="EMBL" id="FMHZ01000002">
    <property type="protein sequence ID" value="SCL68493.1"/>
    <property type="molecule type" value="Genomic_DNA"/>
</dbReference>
<protein>
    <submittedName>
        <fullName evidence="1">Uncharacterized protein</fullName>
    </submittedName>
</protein>